<comment type="caution">
    <text evidence="2">The sequence shown here is derived from an EMBL/GenBank/DDBJ whole genome shotgun (WGS) entry which is preliminary data.</text>
</comment>
<feature type="region of interest" description="Disordered" evidence="1">
    <location>
        <begin position="1"/>
        <end position="22"/>
    </location>
</feature>
<feature type="compositionally biased region" description="Basic and acidic residues" evidence="1">
    <location>
        <begin position="37"/>
        <end position="48"/>
    </location>
</feature>
<accession>A0AAD6UMZ7</accession>
<dbReference type="Proteomes" id="UP001219525">
    <property type="component" value="Unassembled WGS sequence"/>
</dbReference>
<evidence type="ECO:0000313" key="2">
    <source>
        <dbReference type="EMBL" id="KAJ7190885.1"/>
    </source>
</evidence>
<evidence type="ECO:0000256" key="1">
    <source>
        <dbReference type="SAM" id="MobiDB-lite"/>
    </source>
</evidence>
<feature type="compositionally biased region" description="Polar residues" evidence="1">
    <location>
        <begin position="1"/>
        <end position="10"/>
    </location>
</feature>
<protein>
    <submittedName>
        <fullName evidence="2">Uncharacterized protein</fullName>
    </submittedName>
</protein>
<evidence type="ECO:0000313" key="3">
    <source>
        <dbReference type="Proteomes" id="UP001219525"/>
    </source>
</evidence>
<dbReference type="EMBL" id="JARJCW010000141">
    <property type="protein sequence ID" value="KAJ7190885.1"/>
    <property type="molecule type" value="Genomic_DNA"/>
</dbReference>
<gene>
    <name evidence="2" type="ORF">GGX14DRAFT_579476</name>
</gene>
<reference evidence="2" key="1">
    <citation type="submission" date="2023-03" db="EMBL/GenBank/DDBJ databases">
        <title>Massive genome expansion in bonnet fungi (Mycena s.s.) driven by repeated elements and novel gene families across ecological guilds.</title>
        <authorList>
            <consortium name="Lawrence Berkeley National Laboratory"/>
            <person name="Harder C.B."/>
            <person name="Miyauchi S."/>
            <person name="Viragh M."/>
            <person name="Kuo A."/>
            <person name="Thoen E."/>
            <person name="Andreopoulos B."/>
            <person name="Lu D."/>
            <person name="Skrede I."/>
            <person name="Drula E."/>
            <person name="Henrissat B."/>
            <person name="Morin E."/>
            <person name="Kohler A."/>
            <person name="Barry K."/>
            <person name="LaButti K."/>
            <person name="Morin E."/>
            <person name="Salamov A."/>
            <person name="Lipzen A."/>
            <person name="Mereny Z."/>
            <person name="Hegedus B."/>
            <person name="Baldrian P."/>
            <person name="Stursova M."/>
            <person name="Weitz H."/>
            <person name="Taylor A."/>
            <person name="Grigoriev I.V."/>
            <person name="Nagy L.G."/>
            <person name="Martin F."/>
            <person name="Kauserud H."/>
        </authorList>
    </citation>
    <scope>NUCLEOTIDE SEQUENCE</scope>
    <source>
        <strain evidence="2">9144</strain>
    </source>
</reference>
<keyword evidence="3" id="KW-1185">Reference proteome</keyword>
<feature type="region of interest" description="Disordered" evidence="1">
    <location>
        <begin position="37"/>
        <end position="109"/>
    </location>
</feature>
<proteinExistence type="predicted"/>
<dbReference type="AlphaFoldDB" id="A0AAD6UMZ7"/>
<feature type="compositionally biased region" description="Low complexity" evidence="1">
    <location>
        <begin position="76"/>
        <end position="109"/>
    </location>
</feature>
<name>A0AAD6UMZ7_9AGAR</name>
<organism evidence="2 3">
    <name type="scientific">Mycena pura</name>
    <dbReference type="NCBI Taxonomy" id="153505"/>
    <lineage>
        <taxon>Eukaryota</taxon>
        <taxon>Fungi</taxon>
        <taxon>Dikarya</taxon>
        <taxon>Basidiomycota</taxon>
        <taxon>Agaricomycotina</taxon>
        <taxon>Agaricomycetes</taxon>
        <taxon>Agaricomycetidae</taxon>
        <taxon>Agaricales</taxon>
        <taxon>Marasmiineae</taxon>
        <taxon>Mycenaceae</taxon>
        <taxon>Mycena</taxon>
    </lineage>
</organism>
<sequence>MSPTSASGTNTGIGGRASGFISTGATATPQAVVDLLKKLDQQRQDRNAKRTRRKADGEANVSEDEEDEITPVLVVPAGGNTGSTSTAAGNAGPSSAGNGASGGTQAPAAAAGHGKRALIATDAEAAKNSLDNSDGAIPKAIRVLAQSGISPPLTLFSPDALQRIRSGLGTKSVKVTTELKDSVHLLDISLFPDESTLDLATWFPYYNTFLKFIDDAYDVGIFDGFAKHFEFMIGEPDFNDWFTAFRDFDIRLRSHVLLPESHSPRNEDRSTRLCVPSSSLAPRPMCRTGYTAQQ</sequence>